<organism evidence="6 7">
    <name type="scientific">Clavispora lusitaniae</name>
    <name type="common">Candida lusitaniae</name>
    <dbReference type="NCBI Taxonomy" id="36911"/>
    <lineage>
        <taxon>Eukaryota</taxon>
        <taxon>Fungi</taxon>
        <taxon>Dikarya</taxon>
        <taxon>Ascomycota</taxon>
        <taxon>Saccharomycotina</taxon>
        <taxon>Pichiomycetes</taxon>
        <taxon>Metschnikowiaceae</taxon>
        <taxon>Clavispora</taxon>
    </lineage>
</organism>
<dbReference type="InterPro" id="IPR035979">
    <property type="entry name" value="RBD_domain_sf"/>
</dbReference>
<dbReference type="CDD" id="cd12299">
    <property type="entry name" value="RRM4_Prp24"/>
    <property type="match status" value="1"/>
</dbReference>
<dbReference type="Pfam" id="PF16842">
    <property type="entry name" value="RRM_occluded"/>
    <property type="match status" value="1"/>
</dbReference>
<sequence>MNFANSSEAAEYLIRKYSSNPLDVLGFADVWTYAQENGFSMLPLWKVKHQFSALTQKDVQDWEKCIVAEITDPSLQNEELKYMAEIVSQKYPTPHNYLRRFSLCGNDESTVLQAYKVAGCDFLYGQLIWDRVVSLPSLQNDTQSMTKMYLSRLQTPHKQLQQTYDDFSSWVSSKIPDQYTAQLREASRIVKSTERKMRYYEEFESSLAQNPADSSTWCNYIEQVAKYSSPDDSFHPVTQIFLRSLFSGACKVGNLEWTSVWVTYLKISENRPNSYRPLWCLEFFRTYPHDVQPYNMLLRGLDIDNEVDVISNSVKLSHCVVPEDYANWKELAMNILSKQFSAFREDAARKDKLLHDIEYFALLAAEHSDTYHEVVKLSVQFLEFLGDEESLKLATKIVTETFENFASQARIWIYSLKFFNKRGRSKHVEKLLKLWPEDAVEIDDLDYFLREILMFYRVYGDFSSYMKASDQAGEIRKQLLGKKDIADTTVEVEPKRQRTEKPKGEEHRNREQFRIKISSIPKWTTESDIFAFLDGYGNPMSVQIDNDQEYAIVELSSEAEVLSCLTRDHKTVHGAEVRVFRIFGNTVWITNYPSTFSPADVGKMIEGTGLKPLNVRFPVQNDNKQRRFCYADFGSSEDAQAVRNSLHEKQIGSFCVQAEISNPSLKRDRRKPPVSRQVYVHNLNFKETDESHLHAFFSKFGDVESVKMPLSAKNRDQGLQNNGFAFVTFITEAGANEAIKLGGADLDNRRIEISAVKSKQNVSKATHFDKDATVSIHNVNEIVTEDCLKAFLESKVGPVAKSQLLPSQKGALVQFTSVADAGKASILLDGSEYEGNIIHIGEMSDFSWAKESAKAKEVPKDQSSSSKPSMVPPMLLRKRRM</sequence>
<name>A0AA91PWF2_CLALS</name>
<feature type="compositionally biased region" description="Basic and acidic residues" evidence="4">
    <location>
        <begin position="851"/>
        <end position="860"/>
    </location>
</feature>
<dbReference type="KEGG" id="clus:A9F13_17g00462"/>
<gene>
    <name evidence="6" type="ORF">A9F13_17g00462</name>
</gene>
<comment type="caution">
    <text evidence="6">The sequence shown here is derived from an EMBL/GenBank/DDBJ whole genome shotgun (WGS) entry which is preliminary data.</text>
</comment>
<feature type="domain" description="RRM" evidence="5">
    <location>
        <begin position="676"/>
        <end position="758"/>
    </location>
</feature>
<dbReference type="EMBL" id="LYUB02000017">
    <property type="protein sequence ID" value="OVF06833.1"/>
    <property type="molecule type" value="Genomic_DNA"/>
</dbReference>
<dbReference type="SMART" id="SM00360">
    <property type="entry name" value="RRM"/>
    <property type="match status" value="4"/>
</dbReference>
<dbReference type="AlphaFoldDB" id="A0AA91PWF2"/>
<dbReference type="InterPro" id="IPR000504">
    <property type="entry name" value="RRM_dom"/>
</dbReference>
<feature type="region of interest" description="Disordered" evidence="4">
    <location>
        <begin position="851"/>
        <end position="881"/>
    </location>
</feature>
<reference evidence="6 7" key="1">
    <citation type="submission" date="2017-04" db="EMBL/GenBank/DDBJ databases">
        <title>Draft genome of the yeast Clavispora lusitaniae type strain CBS 6936.</title>
        <authorList>
            <person name="Durrens P."/>
            <person name="Klopp C."/>
            <person name="Biteau N."/>
            <person name="Fitton-Ouhabi V."/>
            <person name="Dementhon K."/>
            <person name="Accoceberry I."/>
            <person name="Sherman D.J."/>
            <person name="Noel T."/>
        </authorList>
    </citation>
    <scope>NUCLEOTIDE SEQUENCE [LARGE SCALE GENOMIC DNA]</scope>
    <source>
        <strain evidence="6 7">CBS 6936</strain>
    </source>
</reference>
<dbReference type="InterPro" id="IPR012677">
    <property type="entry name" value="Nucleotide-bd_a/b_plait_sf"/>
</dbReference>
<dbReference type="InterPro" id="IPR034540">
    <property type="entry name" value="Prp24_RRM3"/>
</dbReference>
<dbReference type="SUPFAM" id="SSF48452">
    <property type="entry name" value="TPR-like"/>
    <property type="match status" value="1"/>
</dbReference>
<evidence type="ECO:0000313" key="7">
    <source>
        <dbReference type="Proteomes" id="UP000195602"/>
    </source>
</evidence>
<keyword evidence="2 3" id="KW-0694">RNA-binding</keyword>
<feature type="domain" description="RRM" evidence="5">
    <location>
        <begin position="772"/>
        <end position="845"/>
    </location>
</feature>
<dbReference type="Pfam" id="PF00076">
    <property type="entry name" value="RRM_1"/>
    <property type="match status" value="1"/>
</dbReference>
<dbReference type="Gene3D" id="3.30.70.330">
    <property type="match status" value="4"/>
</dbReference>
<evidence type="ECO:0000256" key="1">
    <source>
        <dbReference type="ARBA" id="ARBA00022737"/>
    </source>
</evidence>
<evidence type="ECO:0000256" key="3">
    <source>
        <dbReference type="PROSITE-ProRule" id="PRU00176"/>
    </source>
</evidence>
<dbReference type="InterPro" id="IPR011990">
    <property type="entry name" value="TPR-like_helical_dom_sf"/>
</dbReference>
<dbReference type="PROSITE" id="PS50102">
    <property type="entry name" value="RRM"/>
    <property type="match status" value="2"/>
</dbReference>
<evidence type="ECO:0000256" key="2">
    <source>
        <dbReference type="ARBA" id="ARBA00022884"/>
    </source>
</evidence>
<proteinExistence type="predicted"/>
<dbReference type="CDD" id="cd12298">
    <property type="entry name" value="RRM3_Prp24"/>
    <property type="match status" value="1"/>
</dbReference>
<dbReference type="Proteomes" id="UP000195602">
    <property type="component" value="Unassembled WGS sequence"/>
</dbReference>
<dbReference type="GO" id="GO:0003723">
    <property type="term" value="F:RNA binding"/>
    <property type="evidence" value="ECO:0007669"/>
    <property type="project" value="UniProtKB-UniRule"/>
</dbReference>
<dbReference type="Gene3D" id="1.25.40.10">
    <property type="entry name" value="Tetratricopeptide repeat domain"/>
    <property type="match status" value="1"/>
</dbReference>
<evidence type="ECO:0000313" key="6">
    <source>
        <dbReference type="EMBL" id="OVF06833.1"/>
    </source>
</evidence>
<protein>
    <submittedName>
        <fullName evidence="6">U6 snRNP complex subunit</fullName>
    </submittedName>
</protein>
<dbReference type="InterPro" id="IPR031766">
    <property type="entry name" value="RRM_occluded"/>
</dbReference>
<keyword evidence="1" id="KW-0677">Repeat</keyword>
<evidence type="ECO:0000259" key="5">
    <source>
        <dbReference type="PROSITE" id="PS50102"/>
    </source>
</evidence>
<feature type="compositionally biased region" description="Low complexity" evidence="4">
    <location>
        <begin position="861"/>
        <end position="874"/>
    </location>
</feature>
<dbReference type="SUPFAM" id="SSF54928">
    <property type="entry name" value="RNA-binding domain, RBD"/>
    <property type="match status" value="2"/>
</dbReference>
<accession>A0AA91PWF2</accession>
<evidence type="ECO:0000256" key="4">
    <source>
        <dbReference type="SAM" id="MobiDB-lite"/>
    </source>
</evidence>
<dbReference type="PANTHER" id="PTHR24012">
    <property type="entry name" value="RNA BINDING PROTEIN"/>
    <property type="match status" value="1"/>
</dbReference>